<dbReference type="Proteomes" id="UP000295411">
    <property type="component" value="Unassembled WGS sequence"/>
</dbReference>
<dbReference type="InterPro" id="IPR050330">
    <property type="entry name" value="Bact_OuterMem_StrucFunc"/>
</dbReference>
<evidence type="ECO:0000313" key="9">
    <source>
        <dbReference type="EMBL" id="TDK25929.1"/>
    </source>
</evidence>
<keyword evidence="10" id="KW-1185">Reference proteome</keyword>
<feature type="domain" description="OmpA-like" evidence="8">
    <location>
        <begin position="102"/>
        <end position="221"/>
    </location>
</feature>
<proteinExistence type="inferred from homology"/>
<dbReference type="InterPro" id="IPR036737">
    <property type="entry name" value="OmpA-like_sf"/>
</dbReference>
<dbReference type="SUPFAM" id="SSF103088">
    <property type="entry name" value="OmpA-like"/>
    <property type="match status" value="1"/>
</dbReference>
<dbReference type="PROSITE" id="PS51123">
    <property type="entry name" value="OMPA_2"/>
    <property type="match status" value="1"/>
</dbReference>
<dbReference type="Pfam" id="PF00691">
    <property type="entry name" value="OmpA"/>
    <property type="match status" value="1"/>
</dbReference>
<sequence>MVTVLMCLFIVLFAMSSVDVAKFEKLKNSLATGFGVENVGKVDTAEGIVLPPELAEEEGEDLTDLELAIQEVDDLEAIKERITAALTKEGLEDTVRFTLDERGLTVRMVSSETFFNPDRAELTAAAQLVLDATAPELRSTTREVTVEGHTAKLPDDRYVLDWELSTARAVNVVRHLVEQGGVESTRMEASGYGESRPLNEGRTEADLKLNRRVDIVVLSDQPESVRSLIPEVVEQRP</sequence>
<dbReference type="PANTHER" id="PTHR30329">
    <property type="entry name" value="STATOR ELEMENT OF FLAGELLAR MOTOR COMPLEX"/>
    <property type="match status" value="1"/>
</dbReference>
<organism evidence="9 10">
    <name type="scientific">Arthrobacter crusticola</name>
    <dbReference type="NCBI Taxonomy" id="2547960"/>
    <lineage>
        <taxon>Bacteria</taxon>
        <taxon>Bacillati</taxon>
        <taxon>Actinomycetota</taxon>
        <taxon>Actinomycetes</taxon>
        <taxon>Micrococcales</taxon>
        <taxon>Micrococcaceae</taxon>
        <taxon>Arthrobacter</taxon>
    </lineage>
</organism>
<evidence type="ECO:0000256" key="6">
    <source>
        <dbReference type="ARBA" id="ARBA00023136"/>
    </source>
</evidence>
<dbReference type="OrthoDB" id="9815217at2"/>
<evidence type="ECO:0000256" key="2">
    <source>
        <dbReference type="ARBA" id="ARBA00008914"/>
    </source>
</evidence>
<dbReference type="GO" id="GO:0005886">
    <property type="term" value="C:plasma membrane"/>
    <property type="evidence" value="ECO:0007669"/>
    <property type="project" value="UniProtKB-SubCell"/>
</dbReference>
<name>A0A4V3AM82_9MICC</name>
<dbReference type="EMBL" id="SMTK01000003">
    <property type="protein sequence ID" value="TDK25929.1"/>
    <property type="molecule type" value="Genomic_DNA"/>
</dbReference>
<dbReference type="Gene3D" id="3.30.1330.60">
    <property type="entry name" value="OmpA-like domain"/>
    <property type="match status" value="1"/>
</dbReference>
<dbReference type="InterPro" id="IPR025713">
    <property type="entry name" value="MotB-like_N_dom"/>
</dbReference>
<dbReference type="Pfam" id="PF13677">
    <property type="entry name" value="MotB_plug"/>
    <property type="match status" value="1"/>
</dbReference>
<evidence type="ECO:0000313" key="10">
    <source>
        <dbReference type="Proteomes" id="UP000295411"/>
    </source>
</evidence>
<comment type="caution">
    <text evidence="9">The sequence shown here is derived from an EMBL/GenBank/DDBJ whole genome shotgun (WGS) entry which is preliminary data.</text>
</comment>
<evidence type="ECO:0000256" key="4">
    <source>
        <dbReference type="ARBA" id="ARBA00022692"/>
    </source>
</evidence>
<evidence type="ECO:0000256" key="1">
    <source>
        <dbReference type="ARBA" id="ARBA00004162"/>
    </source>
</evidence>
<dbReference type="InterPro" id="IPR006665">
    <property type="entry name" value="OmpA-like"/>
</dbReference>
<evidence type="ECO:0000256" key="7">
    <source>
        <dbReference type="PROSITE-ProRule" id="PRU00473"/>
    </source>
</evidence>
<keyword evidence="3" id="KW-1003">Cell membrane</keyword>
<evidence type="ECO:0000256" key="3">
    <source>
        <dbReference type="ARBA" id="ARBA00022475"/>
    </source>
</evidence>
<evidence type="ECO:0000259" key="8">
    <source>
        <dbReference type="PROSITE" id="PS51123"/>
    </source>
</evidence>
<evidence type="ECO:0000256" key="5">
    <source>
        <dbReference type="ARBA" id="ARBA00022989"/>
    </source>
</evidence>
<dbReference type="AlphaFoldDB" id="A0A4V3AM82"/>
<keyword evidence="5" id="KW-1133">Transmembrane helix</keyword>
<reference evidence="9 10" key="1">
    <citation type="submission" date="2019-03" db="EMBL/GenBank/DDBJ databases">
        <title>Arthrobacter sp. nov., an bacterium isolated from biocrust in Mu Us Desert.</title>
        <authorList>
            <person name="Lixiong L."/>
        </authorList>
    </citation>
    <scope>NUCLEOTIDE SEQUENCE [LARGE SCALE GENOMIC DNA]</scope>
    <source>
        <strain evidence="9 10">SLN-3</strain>
    </source>
</reference>
<keyword evidence="4" id="KW-0812">Transmembrane</keyword>
<keyword evidence="6 7" id="KW-0472">Membrane</keyword>
<dbReference type="PANTHER" id="PTHR30329:SF21">
    <property type="entry name" value="LIPOPROTEIN YIAD-RELATED"/>
    <property type="match status" value="1"/>
</dbReference>
<gene>
    <name evidence="9" type="ORF">E2F48_11115</name>
</gene>
<dbReference type="CDD" id="cd07185">
    <property type="entry name" value="OmpA_C-like"/>
    <property type="match status" value="1"/>
</dbReference>
<protein>
    <recommendedName>
        <fullName evidence="8">OmpA-like domain-containing protein</fullName>
    </recommendedName>
</protein>
<comment type="subcellular location">
    <subcellularLocation>
        <location evidence="1">Cell membrane</location>
        <topology evidence="1">Single-pass membrane protein</topology>
    </subcellularLocation>
</comment>
<comment type="similarity">
    <text evidence="2">Belongs to the MotB family.</text>
</comment>
<accession>A0A4V3AM82</accession>